<evidence type="ECO:0000256" key="7">
    <source>
        <dbReference type="SAM" id="MobiDB-lite"/>
    </source>
</evidence>
<evidence type="ECO:0000256" key="1">
    <source>
        <dbReference type="ARBA" id="ARBA00022741"/>
    </source>
</evidence>
<evidence type="ECO:0000256" key="2">
    <source>
        <dbReference type="ARBA" id="ARBA00022801"/>
    </source>
</evidence>
<accession>A0A849BFC6</accession>
<dbReference type="Gene3D" id="3.30.1220.10">
    <property type="entry name" value="CobW-like, C-terminal domain"/>
    <property type="match status" value="1"/>
</dbReference>
<feature type="domain" description="CobW C-terminal" evidence="8">
    <location>
        <begin position="255"/>
        <end position="379"/>
    </location>
</feature>
<gene>
    <name evidence="9" type="ORF">HLB16_10480</name>
</gene>
<dbReference type="InterPro" id="IPR047920">
    <property type="entry name" value="ZigA-like"/>
</dbReference>
<organism evidence="9 10">
    <name type="scientific">Cupriavidus gilardii</name>
    <dbReference type="NCBI Taxonomy" id="82541"/>
    <lineage>
        <taxon>Bacteria</taxon>
        <taxon>Pseudomonadati</taxon>
        <taxon>Pseudomonadota</taxon>
        <taxon>Betaproteobacteria</taxon>
        <taxon>Burkholderiales</taxon>
        <taxon>Burkholderiaceae</taxon>
        <taxon>Cupriavidus</taxon>
    </lineage>
</organism>
<reference evidence="9 10" key="1">
    <citation type="submission" date="2020-05" db="EMBL/GenBank/DDBJ databases">
        <title>MicrobeNet Type strains.</title>
        <authorList>
            <person name="Nicholson A.C."/>
        </authorList>
    </citation>
    <scope>NUCLEOTIDE SEQUENCE [LARGE SCALE GENOMIC DNA]</scope>
    <source>
        <strain evidence="9 10">ATCC 700815</strain>
    </source>
</reference>
<dbReference type="GO" id="GO:0016787">
    <property type="term" value="F:hydrolase activity"/>
    <property type="evidence" value="ECO:0007669"/>
    <property type="project" value="UniProtKB-KW"/>
</dbReference>
<dbReference type="SMART" id="SM00833">
    <property type="entry name" value="CobW_C"/>
    <property type="match status" value="1"/>
</dbReference>
<dbReference type="CDD" id="cd03112">
    <property type="entry name" value="CobW-like"/>
    <property type="match status" value="1"/>
</dbReference>
<dbReference type="PANTHER" id="PTHR43603:SF1">
    <property type="entry name" value="ZINC-REGULATED GTPASE METALLOPROTEIN ACTIVATOR 1"/>
    <property type="match status" value="1"/>
</dbReference>
<evidence type="ECO:0000256" key="6">
    <source>
        <dbReference type="ARBA" id="ARBA00049117"/>
    </source>
</evidence>
<dbReference type="PANTHER" id="PTHR43603">
    <property type="entry name" value="COBW DOMAIN-CONTAINING PROTEIN DDB_G0274527"/>
    <property type="match status" value="1"/>
</dbReference>
<dbReference type="SUPFAM" id="SSF52540">
    <property type="entry name" value="P-loop containing nucleoside triphosphate hydrolases"/>
    <property type="match status" value="1"/>
</dbReference>
<name>A0A849BFC6_9BURK</name>
<evidence type="ECO:0000256" key="3">
    <source>
        <dbReference type="ARBA" id="ARBA00023186"/>
    </source>
</evidence>
<evidence type="ECO:0000259" key="8">
    <source>
        <dbReference type="SMART" id="SM00833"/>
    </source>
</evidence>
<dbReference type="AlphaFoldDB" id="A0A849BFC6"/>
<keyword evidence="2" id="KW-0378">Hydrolase</keyword>
<protein>
    <submittedName>
        <fullName evidence="9">GTP-binding protein</fullName>
    </submittedName>
</protein>
<feature type="compositionally biased region" description="Basic and acidic residues" evidence="7">
    <location>
        <begin position="411"/>
        <end position="427"/>
    </location>
</feature>
<proteinExistence type="inferred from homology"/>
<evidence type="ECO:0000313" key="10">
    <source>
        <dbReference type="Proteomes" id="UP000542973"/>
    </source>
</evidence>
<comment type="similarity">
    <text evidence="4">Belongs to the SIMIBI class G3E GTPase family. ZNG1 subfamily.</text>
</comment>
<comment type="function">
    <text evidence="5">Zinc chaperone that directly transfers zinc cofactor to target proteins, thereby activating them. Zinc is transferred from the CXCC motif in the GTPase domain to the zinc binding site in target proteins in a process requiring GTP hydrolysis.</text>
</comment>
<dbReference type="Pfam" id="PF07683">
    <property type="entry name" value="CobW_C"/>
    <property type="match status" value="1"/>
</dbReference>
<dbReference type="Gene3D" id="3.40.50.300">
    <property type="entry name" value="P-loop containing nucleotide triphosphate hydrolases"/>
    <property type="match status" value="1"/>
</dbReference>
<feature type="region of interest" description="Disordered" evidence="7">
    <location>
        <begin position="404"/>
        <end position="427"/>
    </location>
</feature>
<dbReference type="NCBIfam" id="NF038288">
    <property type="entry name" value="chaper_GTP_ZigA"/>
    <property type="match status" value="1"/>
</dbReference>
<dbReference type="Proteomes" id="UP000542973">
    <property type="component" value="Unassembled WGS sequence"/>
</dbReference>
<evidence type="ECO:0000256" key="4">
    <source>
        <dbReference type="ARBA" id="ARBA00034320"/>
    </source>
</evidence>
<dbReference type="EMBL" id="JABEMD010000014">
    <property type="protein sequence ID" value="NNH11307.1"/>
    <property type="molecule type" value="Genomic_DNA"/>
</dbReference>
<dbReference type="InterPro" id="IPR003495">
    <property type="entry name" value="CobW/HypB/UreG_nucleotide-bd"/>
</dbReference>
<keyword evidence="1" id="KW-0547">Nucleotide-binding</keyword>
<dbReference type="InterPro" id="IPR036627">
    <property type="entry name" value="CobW-likC_sf"/>
</dbReference>
<keyword evidence="3" id="KW-0143">Chaperone</keyword>
<sequence length="441" mass="48495">MADRLPVTVLAGFLGAGKTTLLQHVLANREGKRVAVIVNDLADVNIDARLVGEGVLAQAGERLVELSNGCICCTLREDLLVEIAALAREGRFDYLLVESTGVAEPLPIAETFTFEDEHGHALDSLARLDTIVTVVDAAHFLQDFDEADYLSDRGQARDDEDDRTVVDLLIEQVEFCDVIVLNKIDLVGDAERERLIALLHVLNPRAEIVPASFGKVPLDKVLDTGRFDFEAAAAAPGWQAELRGEHVPESEAYGIGSFVYRRRRPFHPRRFADLIHTEWLRQHGNVLRSKGFFWLASRMDVAGSWSQAGGVCRHGGAGAWWAAIDPADWPQDDETLAAIRADSQVDGAPAPFGDRRQELVLIGQNMDRAALEAALDACLLSDAEMAAGPDAWIAYDDPFPSWEDAFDDEGDHDHRDHDHDHDHHDHDGAPCDCGRHGGHAH</sequence>
<dbReference type="InterPro" id="IPR051927">
    <property type="entry name" value="Zn_Chap_cDPG_Synth"/>
</dbReference>
<evidence type="ECO:0000313" key="9">
    <source>
        <dbReference type="EMBL" id="NNH11307.1"/>
    </source>
</evidence>
<dbReference type="GO" id="GO:0000166">
    <property type="term" value="F:nucleotide binding"/>
    <property type="evidence" value="ECO:0007669"/>
    <property type="project" value="UniProtKB-KW"/>
</dbReference>
<comment type="catalytic activity">
    <reaction evidence="6">
        <text>GTP + H2O = GDP + phosphate + H(+)</text>
        <dbReference type="Rhea" id="RHEA:19669"/>
        <dbReference type="ChEBI" id="CHEBI:15377"/>
        <dbReference type="ChEBI" id="CHEBI:15378"/>
        <dbReference type="ChEBI" id="CHEBI:37565"/>
        <dbReference type="ChEBI" id="CHEBI:43474"/>
        <dbReference type="ChEBI" id="CHEBI:58189"/>
    </reaction>
    <physiologicalReaction direction="left-to-right" evidence="6">
        <dbReference type="Rhea" id="RHEA:19670"/>
    </physiologicalReaction>
</comment>
<dbReference type="Pfam" id="PF02492">
    <property type="entry name" value="cobW"/>
    <property type="match status" value="1"/>
</dbReference>
<evidence type="ECO:0000256" key="5">
    <source>
        <dbReference type="ARBA" id="ARBA00045658"/>
    </source>
</evidence>
<dbReference type="InterPro" id="IPR027417">
    <property type="entry name" value="P-loop_NTPase"/>
</dbReference>
<comment type="caution">
    <text evidence="9">The sequence shown here is derived from an EMBL/GenBank/DDBJ whole genome shotgun (WGS) entry which is preliminary data.</text>
</comment>
<dbReference type="RefSeq" id="WP_151022737.1">
    <property type="nucleotide sequence ID" value="NZ_BAAAEB010000035.1"/>
</dbReference>
<dbReference type="InterPro" id="IPR011629">
    <property type="entry name" value="CobW-like_C"/>
</dbReference>